<dbReference type="SUPFAM" id="SSF56672">
    <property type="entry name" value="DNA/RNA polymerases"/>
    <property type="match status" value="1"/>
</dbReference>
<dbReference type="InterPro" id="IPR013103">
    <property type="entry name" value="RVT_2"/>
</dbReference>
<evidence type="ECO:0000256" key="1">
    <source>
        <dbReference type="ARBA" id="ARBA00022670"/>
    </source>
</evidence>
<feature type="domain" description="CCHC-type" evidence="8">
    <location>
        <begin position="511"/>
        <end position="525"/>
    </location>
</feature>
<dbReference type="Pfam" id="PF07727">
    <property type="entry name" value="RVT_2"/>
    <property type="match status" value="2"/>
</dbReference>
<dbReference type="Gene3D" id="4.10.60.10">
    <property type="entry name" value="Zinc finger, CCHC-type"/>
    <property type="match status" value="1"/>
</dbReference>
<dbReference type="PANTHER" id="PTHR42648">
    <property type="entry name" value="TRANSPOSASE, PUTATIVE-RELATED"/>
    <property type="match status" value="1"/>
</dbReference>
<feature type="domain" description="Integrase catalytic" evidence="9">
    <location>
        <begin position="767"/>
        <end position="933"/>
    </location>
</feature>
<dbReference type="Pfam" id="PF00665">
    <property type="entry name" value="rve"/>
    <property type="match status" value="1"/>
</dbReference>
<keyword evidence="6" id="KW-0863">Zinc-finger</keyword>
<evidence type="ECO:0000259" key="8">
    <source>
        <dbReference type="PROSITE" id="PS50158"/>
    </source>
</evidence>
<keyword evidence="1" id="KW-0645">Protease</keyword>
<dbReference type="SUPFAM" id="SSF53098">
    <property type="entry name" value="Ribonuclease H-like"/>
    <property type="match status" value="1"/>
</dbReference>
<accession>A0A6A3CH52</accession>
<dbReference type="InterPro" id="IPR025724">
    <property type="entry name" value="GAG-pre-integrase_dom"/>
</dbReference>
<dbReference type="GO" id="GO:0015074">
    <property type="term" value="P:DNA integration"/>
    <property type="evidence" value="ECO:0007669"/>
    <property type="project" value="InterPro"/>
</dbReference>
<keyword evidence="2" id="KW-0479">Metal-binding</keyword>
<keyword evidence="5" id="KW-0040">ANK repeat</keyword>
<evidence type="ECO:0000256" key="7">
    <source>
        <dbReference type="SAM" id="MobiDB-lite"/>
    </source>
</evidence>
<dbReference type="InterPro" id="IPR036397">
    <property type="entry name" value="RNaseH_sf"/>
</dbReference>
<evidence type="ECO:0000259" key="9">
    <source>
        <dbReference type="PROSITE" id="PS50994"/>
    </source>
</evidence>
<keyword evidence="4" id="KW-0378">Hydrolase</keyword>
<evidence type="ECO:0000256" key="5">
    <source>
        <dbReference type="PROSITE-ProRule" id="PRU00023"/>
    </source>
</evidence>
<feature type="repeat" description="ANK" evidence="5">
    <location>
        <begin position="140"/>
        <end position="172"/>
    </location>
</feature>
<dbReference type="SMART" id="SM00343">
    <property type="entry name" value="ZnF_C2HC"/>
    <property type="match status" value="1"/>
</dbReference>
<keyword evidence="11" id="KW-1185">Reference proteome</keyword>
<comment type="caution">
    <text evidence="10">The sequence shown here is derived from an EMBL/GenBank/DDBJ whole genome shotgun (WGS) entry which is preliminary data.</text>
</comment>
<feature type="repeat" description="ANK" evidence="5">
    <location>
        <begin position="237"/>
        <end position="269"/>
    </location>
</feature>
<dbReference type="InterPro" id="IPR043502">
    <property type="entry name" value="DNA/RNA_pol_sf"/>
</dbReference>
<dbReference type="Pfam" id="PF14223">
    <property type="entry name" value="Retrotran_gag_2"/>
    <property type="match status" value="1"/>
</dbReference>
<dbReference type="GO" id="GO:0004190">
    <property type="term" value="F:aspartic-type endopeptidase activity"/>
    <property type="evidence" value="ECO:0007669"/>
    <property type="project" value="UniProtKB-KW"/>
</dbReference>
<gene>
    <name evidence="10" type="ORF">F3Y22_tig00006888pilonHSYRG00009</name>
</gene>
<feature type="region of interest" description="Disordered" evidence="7">
    <location>
        <begin position="1024"/>
        <end position="1056"/>
    </location>
</feature>
<dbReference type="PROSITE" id="PS50088">
    <property type="entry name" value="ANK_REPEAT"/>
    <property type="match status" value="2"/>
</dbReference>
<dbReference type="SMART" id="SM00248">
    <property type="entry name" value="ANK"/>
    <property type="match status" value="4"/>
</dbReference>
<dbReference type="GO" id="GO:0006508">
    <property type="term" value="P:proteolysis"/>
    <property type="evidence" value="ECO:0007669"/>
    <property type="project" value="UniProtKB-KW"/>
</dbReference>
<dbReference type="InterPro" id="IPR001584">
    <property type="entry name" value="Integrase_cat-core"/>
</dbReference>
<evidence type="ECO:0000256" key="6">
    <source>
        <dbReference type="PROSITE-ProRule" id="PRU00047"/>
    </source>
</evidence>
<dbReference type="GO" id="GO:0003676">
    <property type="term" value="F:nucleic acid binding"/>
    <property type="evidence" value="ECO:0007669"/>
    <property type="project" value="InterPro"/>
</dbReference>
<dbReference type="InterPro" id="IPR036875">
    <property type="entry name" value="Znf_CCHC_sf"/>
</dbReference>
<dbReference type="GO" id="GO:0008270">
    <property type="term" value="F:zinc ion binding"/>
    <property type="evidence" value="ECO:0007669"/>
    <property type="project" value="UniProtKB-KW"/>
</dbReference>
<dbReference type="PROSITE" id="PS50297">
    <property type="entry name" value="ANK_REP_REGION"/>
    <property type="match status" value="2"/>
</dbReference>
<dbReference type="SUPFAM" id="SSF57756">
    <property type="entry name" value="Retrovirus zinc finger-like domains"/>
    <property type="match status" value="1"/>
</dbReference>
<dbReference type="EMBL" id="VEPZ02000365">
    <property type="protein sequence ID" value="KAE8726439.1"/>
    <property type="molecule type" value="Genomic_DNA"/>
</dbReference>
<reference evidence="10" key="1">
    <citation type="submission" date="2019-09" db="EMBL/GenBank/DDBJ databases">
        <title>Draft genome information of white flower Hibiscus syriacus.</title>
        <authorList>
            <person name="Kim Y.-M."/>
        </authorList>
    </citation>
    <scope>NUCLEOTIDE SEQUENCE [LARGE SCALE GENOMIC DNA]</scope>
    <source>
        <strain evidence="10">YM2019G1</strain>
    </source>
</reference>
<keyword evidence="3" id="KW-0064">Aspartyl protease</keyword>
<evidence type="ECO:0000256" key="2">
    <source>
        <dbReference type="ARBA" id="ARBA00022723"/>
    </source>
</evidence>
<dbReference type="PROSITE" id="PS50158">
    <property type="entry name" value="ZF_CCHC"/>
    <property type="match status" value="1"/>
</dbReference>
<sequence>MEKEEVVIGTARYGGMFGETGALCSRPHSTLRTKTFCQLLKLKTADLIQAMEAKHKDNVTILKNYLRVGSFASFRYLIFCPSHACLAHATCCSITKGLRMLKLKDWKWRVEKKTVIRETCLLVCSMSFSRQDWTPTGDCKGRTPLHIAASKKHAECVLVLLKHACNVHLRDMNGNTALWDALSSKHHSIIRILYHCASIFDPFTTGDLLCFAAKRKYLAVMQELLKQGLDLDAKDRSGLTALQVAAKEKHNQMVNLLVTNGADILVRCSQSLAVKMGDLQVVGGIKKLNNKNYNTWATCMESYLQGQDLWEVVGGGEVTQPATEDANGILRKWKIKAGKAMFALKTTIEEEMLEHIRDAKTPKEAWDTFVTLFSKRNDTKLQLLENELLSMAQRDMAVAQYFHKVKSICREISELDPTADIGEARIKRIIVHGLRPEYRGFVAAVQGWPTQPSLVEFENLLAGQEAMAKQMGGVSLKGEEEALYTSKSRGTFSGILAMDLKRMVTRKFDGKCYNCGKMGHMAKDCWTKKKPVESNTATSCSKENSEDGWDAEALFATEEEELALTVTTPERIDYKNDWIVDSGCSNHMTGDKQKLQNLSEYNGGRVVVTADNSRLPITHIGKTIVTPRYNTNQVQLQDVYHVPGMKKNLLYVAQLTSSGHYVLFGPQDVKVYRDVKITETPTMEGRRLESIYVMSAESAYVDRTRKNETSDLWHIRLGHVSYSKLSVMVKKSMLKGLPQLDVRTDTVCAGCQYGKAHQLPYDESKFKAKEPLELVHSDVFGPVKQQSISGMRYMVTFIDDFSRYVWVFFMKEKSDTFSKFKEFRDSAEGEVGKKICCLRTDNGGEYRSNEFSQYLRECRIRHQYTCANTPQQNGVAERKNRHLAEICRSMLHAKNVSGRFWAEAMRTAAFVINRLPQPRLGFVSPFEKLWNIKPTVSYFRVFGCVCYVFVPDHLRSKFDKKAVRCIFVGYDSQRKGWKCCDPISGRCYTSRNVVFDEASSWWSSEKEVLPDSREFGDKLQQKMGEHDVQLQTSSDESEDPNGDDVEQRVTQNPWQTGVYQQPNEEAIIEEATEPETFEEASKSSEWMTAMKEEIDALQQNQTWDIVPKIKDVKPISCKWVYKIKRRPDGSIERYKARLVARGFSQQYGLDYDETFSPVAKLTTVRVLLALAANKDWNLWQMDVKNAFLHGELDREIYMTQPMGFQSQDHPEYVGYSVTPADSSLFVKANEGKLAIVLVYVDDLIITGDDEAEILQTKENLSVRFQMKELGQLKHFLGLEVDRTHEGIFLCQQKYAKDLLKRFGMLECKSTSTPMEPNIKMCAHEGKDLEDATMYRQLVGSLIYLTLTRPDISYAVGVMSRYMQNPKKSHLEAVRRILRYVKNTIDYGLLYKKGEDCKLVGYCDADYAGDHDTRRSTTGEKVLQEEIEMRQIKTDEQIADLFTKSLSVGKFEHFRRQHGVIQRMEANIEGEC</sequence>
<dbReference type="InterPro" id="IPR001878">
    <property type="entry name" value="Znf_CCHC"/>
</dbReference>
<name>A0A6A3CH52_HIBSY</name>
<dbReference type="Proteomes" id="UP000436088">
    <property type="component" value="Unassembled WGS sequence"/>
</dbReference>
<dbReference type="PROSITE" id="PS50994">
    <property type="entry name" value="INTEGRASE"/>
    <property type="match status" value="1"/>
</dbReference>
<dbReference type="Pfam" id="PF12796">
    <property type="entry name" value="Ank_2"/>
    <property type="match status" value="2"/>
</dbReference>
<dbReference type="InterPro" id="IPR039537">
    <property type="entry name" value="Retrotran_Ty1/copia-like"/>
</dbReference>
<dbReference type="Pfam" id="PF25597">
    <property type="entry name" value="SH3_retrovirus"/>
    <property type="match status" value="1"/>
</dbReference>
<evidence type="ECO:0000313" key="10">
    <source>
        <dbReference type="EMBL" id="KAE8726439.1"/>
    </source>
</evidence>
<keyword evidence="6" id="KW-0862">Zinc</keyword>
<dbReference type="SUPFAM" id="SSF48403">
    <property type="entry name" value="Ankyrin repeat"/>
    <property type="match status" value="1"/>
</dbReference>
<dbReference type="InterPro" id="IPR057670">
    <property type="entry name" value="SH3_retrovirus"/>
</dbReference>
<evidence type="ECO:0000256" key="4">
    <source>
        <dbReference type="ARBA" id="ARBA00022801"/>
    </source>
</evidence>
<evidence type="ECO:0000256" key="3">
    <source>
        <dbReference type="ARBA" id="ARBA00022750"/>
    </source>
</evidence>
<proteinExistence type="predicted"/>
<dbReference type="Gene3D" id="3.30.420.10">
    <property type="entry name" value="Ribonuclease H-like superfamily/Ribonuclease H"/>
    <property type="match status" value="1"/>
</dbReference>
<dbReference type="InterPro" id="IPR054722">
    <property type="entry name" value="PolX-like_BBD"/>
</dbReference>
<organism evidence="10 11">
    <name type="scientific">Hibiscus syriacus</name>
    <name type="common">Rose of Sharon</name>
    <dbReference type="NCBI Taxonomy" id="106335"/>
    <lineage>
        <taxon>Eukaryota</taxon>
        <taxon>Viridiplantae</taxon>
        <taxon>Streptophyta</taxon>
        <taxon>Embryophyta</taxon>
        <taxon>Tracheophyta</taxon>
        <taxon>Spermatophyta</taxon>
        <taxon>Magnoliopsida</taxon>
        <taxon>eudicotyledons</taxon>
        <taxon>Gunneridae</taxon>
        <taxon>Pentapetalae</taxon>
        <taxon>rosids</taxon>
        <taxon>malvids</taxon>
        <taxon>Malvales</taxon>
        <taxon>Malvaceae</taxon>
        <taxon>Malvoideae</taxon>
        <taxon>Hibiscus</taxon>
    </lineage>
</organism>
<dbReference type="InterPro" id="IPR012337">
    <property type="entry name" value="RNaseH-like_sf"/>
</dbReference>
<dbReference type="InterPro" id="IPR036770">
    <property type="entry name" value="Ankyrin_rpt-contain_sf"/>
</dbReference>
<feature type="compositionally biased region" description="Acidic residues" evidence="7">
    <location>
        <begin position="1035"/>
        <end position="1044"/>
    </location>
</feature>
<dbReference type="Pfam" id="PF22936">
    <property type="entry name" value="Pol_BBD"/>
    <property type="match status" value="1"/>
</dbReference>
<dbReference type="PRINTS" id="PR01415">
    <property type="entry name" value="ANKYRIN"/>
</dbReference>
<dbReference type="Gene3D" id="1.25.40.20">
    <property type="entry name" value="Ankyrin repeat-containing domain"/>
    <property type="match status" value="2"/>
</dbReference>
<dbReference type="Pfam" id="PF00098">
    <property type="entry name" value="zf-CCHC"/>
    <property type="match status" value="1"/>
</dbReference>
<evidence type="ECO:0000313" key="11">
    <source>
        <dbReference type="Proteomes" id="UP000436088"/>
    </source>
</evidence>
<dbReference type="InterPro" id="IPR002110">
    <property type="entry name" value="Ankyrin_rpt"/>
</dbReference>
<protein>
    <submittedName>
        <fullName evidence="10">Uncharacterized protein</fullName>
    </submittedName>
</protein>
<dbReference type="Pfam" id="PF13976">
    <property type="entry name" value="gag_pre-integrs"/>
    <property type="match status" value="1"/>
</dbReference>
<dbReference type="PANTHER" id="PTHR42648:SF18">
    <property type="entry name" value="RETROTRANSPOSON, UNCLASSIFIED-LIKE PROTEIN"/>
    <property type="match status" value="1"/>
</dbReference>